<dbReference type="InterPro" id="IPR016036">
    <property type="entry name" value="Malonyl_transacylase_ACP-bd"/>
</dbReference>
<keyword evidence="19" id="KW-1185">Reference proteome</keyword>
<dbReference type="GO" id="GO:0006633">
    <property type="term" value="P:fatty acid biosynthetic process"/>
    <property type="evidence" value="ECO:0007669"/>
    <property type="project" value="InterPro"/>
</dbReference>
<evidence type="ECO:0000256" key="2">
    <source>
        <dbReference type="ARBA" id="ARBA00022450"/>
    </source>
</evidence>
<dbReference type="CDD" id="cd00833">
    <property type="entry name" value="PKS"/>
    <property type="match status" value="3"/>
</dbReference>
<dbReference type="InterPro" id="IPR032821">
    <property type="entry name" value="PKS_assoc"/>
</dbReference>
<comment type="caution">
    <text evidence="18">The sequence shown here is derived from an EMBL/GenBank/DDBJ whole genome shotgun (WGS) entry which is preliminary data.</text>
</comment>
<dbReference type="PROSITE" id="PS52004">
    <property type="entry name" value="KS3_2"/>
    <property type="match status" value="3"/>
</dbReference>
<evidence type="ECO:0000256" key="5">
    <source>
        <dbReference type="ARBA" id="ARBA00022737"/>
    </source>
</evidence>
<feature type="active site" description="Proton acceptor; for dehydratase activity" evidence="14">
    <location>
        <position position="4312"/>
    </location>
</feature>
<dbReference type="InterPro" id="IPR006162">
    <property type="entry name" value="Ppantetheine_attach_site"/>
</dbReference>
<keyword evidence="3" id="KW-0597">Phosphoprotein</keyword>
<dbReference type="SMART" id="SM00827">
    <property type="entry name" value="PKS_AT"/>
    <property type="match status" value="3"/>
</dbReference>
<keyword evidence="8" id="KW-0012">Acyltransferase</keyword>
<evidence type="ECO:0000256" key="10">
    <source>
        <dbReference type="ARBA" id="ARBA00060158"/>
    </source>
</evidence>
<dbReference type="FunFam" id="3.40.366.10:FF:000002">
    <property type="entry name" value="Probable polyketide synthase 2"/>
    <property type="match status" value="1"/>
</dbReference>
<dbReference type="InterPro" id="IPR020841">
    <property type="entry name" value="PKS_Beta-ketoAc_synthase_dom"/>
</dbReference>
<evidence type="ECO:0000256" key="1">
    <source>
        <dbReference type="ARBA" id="ARBA00001957"/>
    </source>
</evidence>
<dbReference type="PANTHER" id="PTHR43775:SF51">
    <property type="entry name" value="INACTIVE PHENOLPHTHIOCEROL SYNTHESIS POLYKETIDE SYNTHASE TYPE I PKS1-RELATED"/>
    <property type="match status" value="1"/>
</dbReference>
<dbReference type="InterPro" id="IPR001227">
    <property type="entry name" value="Ac_transferase_dom_sf"/>
</dbReference>
<protein>
    <recommendedName>
        <fullName evidence="13">6-deoxyerythronolide-B synthase</fullName>
        <ecNumber evidence="13">2.3.1.94</ecNumber>
    </recommendedName>
</protein>
<organism evidence="18 19">
    <name type="scientific">Actinophytocola algeriensis</name>
    <dbReference type="NCBI Taxonomy" id="1768010"/>
    <lineage>
        <taxon>Bacteria</taxon>
        <taxon>Bacillati</taxon>
        <taxon>Actinomycetota</taxon>
        <taxon>Actinomycetes</taxon>
        <taxon>Pseudonocardiales</taxon>
        <taxon>Pseudonocardiaceae</taxon>
    </lineage>
</organism>
<dbReference type="InterPro" id="IPR049551">
    <property type="entry name" value="PKS_DH_C"/>
</dbReference>
<feature type="region of interest" description="N-terminal hotdog fold" evidence="14">
    <location>
        <begin position="889"/>
        <end position="1009"/>
    </location>
</feature>
<evidence type="ECO:0000256" key="4">
    <source>
        <dbReference type="ARBA" id="ARBA00022679"/>
    </source>
</evidence>
<feature type="active site" description="Proton donor; for dehydratase activity" evidence="14">
    <location>
        <position position="4473"/>
    </location>
</feature>
<evidence type="ECO:0000259" key="17">
    <source>
        <dbReference type="PROSITE" id="PS52019"/>
    </source>
</evidence>
<accession>A0A7W7QDG5</accession>
<name>A0A7W7QDG5_9PSEU</name>
<dbReference type="InterPro" id="IPR057326">
    <property type="entry name" value="KR_dom"/>
</dbReference>
<dbReference type="SMART" id="SM01294">
    <property type="entry name" value="PKS_PP_betabranch"/>
    <property type="match status" value="3"/>
</dbReference>
<evidence type="ECO:0000313" key="19">
    <source>
        <dbReference type="Proteomes" id="UP000520767"/>
    </source>
</evidence>
<dbReference type="FunFam" id="3.40.47.10:FF:000019">
    <property type="entry name" value="Polyketide synthase type I"/>
    <property type="match status" value="3"/>
</dbReference>
<dbReference type="InterPro" id="IPR014030">
    <property type="entry name" value="Ketoacyl_synth_N"/>
</dbReference>
<dbReference type="InterPro" id="IPR014031">
    <property type="entry name" value="Ketoacyl_synth_C"/>
</dbReference>
<evidence type="ECO:0000256" key="12">
    <source>
        <dbReference type="ARBA" id="ARBA00063272"/>
    </source>
</evidence>
<keyword evidence="5" id="KW-0677">Repeat</keyword>
<dbReference type="SUPFAM" id="SSF51735">
    <property type="entry name" value="NAD(P)-binding Rossmann-fold domains"/>
    <property type="match status" value="6"/>
</dbReference>
<feature type="region of interest" description="C-terminal hotdog fold" evidence="14">
    <location>
        <begin position="4414"/>
        <end position="4549"/>
    </location>
</feature>
<evidence type="ECO:0000256" key="3">
    <source>
        <dbReference type="ARBA" id="ARBA00022553"/>
    </source>
</evidence>
<evidence type="ECO:0000259" key="16">
    <source>
        <dbReference type="PROSITE" id="PS52004"/>
    </source>
</evidence>
<dbReference type="GO" id="GO:0031177">
    <property type="term" value="F:phosphopantetheine binding"/>
    <property type="evidence" value="ECO:0007669"/>
    <property type="project" value="InterPro"/>
</dbReference>
<dbReference type="Pfam" id="PF00698">
    <property type="entry name" value="Acyl_transf_1"/>
    <property type="match status" value="3"/>
</dbReference>
<comment type="subunit">
    <text evidence="12">Homodimer. Erythronolide synthase is composed of EryAI, EryAII and EryAIII multimodular (2 modules) polypeptides each coding for a functional synthase subunit which participates in 2 of the six FAS-like elongation steps required for formation of the polyketide. Module 1, 2, 3, 4, 5, and 6 participating in biosynthesis steps 1, 2, 3, 4, 5, and 6, respectively.</text>
</comment>
<dbReference type="SMART" id="SM00825">
    <property type="entry name" value="PKS_KS"/>
    <property type="match status" value="3"/>
</dbReference>
<dbReference type="RefSeq" id="WP_221464824.1">
    <property type="nucleotide sequence ID" value="NZ_JACHJQ010000010.1"/>
</dbReference>
<evidence type="ECO:0000256" key="7">
    <source>
        <dbReference type="ARBA" id="ARBA00023268"/>
    </source>
</evidence>
<dbReference type="PROSITE" id="PS00012">
    <property type="entry name" value="PHOSPHOPANTETHEINE"/>
    <property type="match status" value="3"/>
</dbReference>
<dbReference type="Pfam" id="PF16197">
    <property type="entry name" value="KAsynt_C_assoc"/>
    <property type="match status" value="3"/>
</dbReference>
<dbReference type="Pfam" id="PF00550">
    <property type="entry name" value="PP-binding"/>
    <property type="match status" value="3"/>
</dbReference>
<evidence type="ECO:0000256" key="13">
    <source>
        <dbReference type="ARBA" id="ARBA00066981"/>
    </source>
</evidence>
<dbReference type="EC" id="2.3.1.94" evidence="13"/>
<feature type="active site" description="Proton donor; for dehydratase activity" evidence="14">
    <location>
        <position position="1080"/>
    </location>
</feature>
<evidence type="ECO:0000256" key="9">
    <source>
        <dbReference type="ARBA" id="ARBA00052442"/>
    </source>
</evidence>
<dbReference type="Gene3D" id="3.40.50.720">
    <property type="entry name" value="NAD(P)-binding Rossmann-like Domain"/>
    <property type="match status" value="3"/>
</dbReference>
<dbReference type="PANTHER" id="PTHR43775">
    <property type="entry name" value="FATTY ACID SYNTHASE"/>
    <property type="match status" value="1"/>
</dbReference>
<feature type="active site" description="Proton donor; for dehydratase activity" evidence="14">
    <location>
        <position position="2800"/>
    </location>
</feature>
<dbReference type="InterPro" id="IPR020807">
    <property type="entry name" value="PKS_DH"/>
</dbReference>
<feature type="domain" description="Carrier" evidence="15">
    <location>
        <begin position="3309"/>
        <end position="3384"/>
    </location>
</feature>
<dbReference type="InterPro" id="IPR020806">
    <property type="entry name" value="PKS_PP-bd"/>
</dbReference>
<dbReference type="Gene3D" id="3.30.70.3290">
    <property type="match status" value="3"/>
</dbReference>
<evidence type="ECO:0000313" key="18">
    <source>
        <dbReference type="EMBL" id="MBB4911529.1"/>
    </source>
</evidence>
<feature type="active site" description="Proton acceptor; for dehydratase activity" evidence="14">
    <location>
        <position position="2641"/>
    </location>
</feature>
<feature type="domain" description="PKS/mFAS DH" evidence="17">
    <location>
        <begin position="889"/>
        <end position="1154"/>
    </location>
</feature>
<dbReference type="PROSITE" id="PS50075">
    <property type="entry name" value="CARRIER"/>
    <property type="match status" value="3"/>
</dbReference>
<sequence length="5137" mass="534439">MTSTENRLRDYLKTVTADLRQTRQRLRAAQAREREPIAIVGMACRYPGGIASPEDLWQVVADGRDVIGPLPGDRGWDLSGLYHPDPDHPGTAYVREGGFLRDAPGFDAGFFGISPREALAMDPQQRQLLEVSWEALERAGLDPHMLRGTETGVFAGAIQLTYGAGVAVPPEVEGHLATGTTASVISGRIAYVLGLRGPALTVDTACSSSLVSLHLAAHALRAGECSLALAGGVTVLPDPGVFVEFARQRALSPDGRCKAFAAAADGVGWGEGVGVLVLERLSDARRNGHRVLAVVRGSAVNSDGASSGLTAPNGPSQQRVIQAALENARLSPDLVDVVDGHGTGTTLGDPIEADALLAAYGQDRERPLLLGSVKSNIGHTQAAAGVAGVIKMVMAMRHGVLPASLHVDAPTPHVDWAAGAVSLLTEQVAWPAGESPRRAGVSSFGISGTNAHVILEEAPADGTGPEDGDAPGVVPWVLSARTPEALQSTMDSLSSTVDLLRPVDVGYSLATTRSAFEHRAVLLAGVGDPVEVARGQVGGGRVAFVFSGQGGQTVTMGRELYARFPVFASVFDAVVAELGVPVWDEVDSRGTGWAQPALFAVEVALFRLLESWGVRPDYVVGHSVGELAAAHVSGVLSLEDACAVVSVRARLMGALPAGGAMVAVRATEDEVTPLLTGDVAVAAVNAPDAVVLSGPESQVAAVAAELAAQGHTTTTLPVSHAFHSPLMDPMLVEFAAAIAGISFHSATIPAVSTATGRPVDGEWATTGYWVAQVRDSVRFADAVTALADAGVTRFVELGPAGALCAAVSGTVPDAVAVPLLRKGSEEESAVRALAALHVAGVAVDWRAFYTGTGARIVDLPTYPFEHEQFWLTGRPAGDAAGFGLDAAGHPLLGGVVTMADATGVLLTGRLSVATHPWLADHVVAGRVLVPGTAFLELAVRAGDEAGANRVDELTLAAPLELPADGATQVQVAVTPGTDDWTVTIHARPTPDEPWTQHATGLLSTAATPRADRQAPWPPEGAEPVDLTGFYDTFADRGLEYGPAFRGVRAVWRRGAEVFAEVALPDHVSAERFGLHPALLDAAVQSPAAVDPAAGRLPFCWRGVTLHATGATQLRVHVAPAGPDSVSVVATDPAGTPIATVDGLDLRALPTPGPGRDALFTLDWVPVRPGAAVESVHVLGPDPLNLAESLRAQGVRLDTDGQAVAMFASGDEEPPVEVHRLTAAALDLIQRWLEAPGDATLTIVTHGATNGHDLAAAAVWGLVRTAQTEHPGRFALVDIAAEPGVLAAADPSVLGAADSSVLGTADRSVLAAAESGALAAESSALVAEPSALAAALATDEPQLVVRGDEVHAARLARAAPAAPPAWDPDGTVLITGGTGGLGRVLARHLVTEHGVRHLLLTSRRGPDTPGIAELVADLDADVRVVACDVADAAQVTALLADIEPPLTAVIHAAGTLADGVVEALTPDRLAIPLRAKADGAWHLHQATRDLPLAAFVLFSSFAGTFGGPGQGNYAAANAFLDGLATHRAAQGLPATALAWGAWATETGMAAARTGHTGVPALSTETGMAAARTRAGHTSLPPLSTQDGLRLFDAAVAGSRPVLVPVRIDLAELRSLGTPPPLLRGLIRTPARRTTGALAGLAGRSEAERVRIVGDLVRSAVATTLGHATAASVDLSRNFQDIGFDSLTAVELRNRLTAATGVRLPATLVFDHPTAAALTSYLLTELGPEETPRSERVTATDEPIAIVGMSCRYPGGVRSPEDLWDLVSAGTDAITGFPTDRGWDLDALYHPDPAHQGTSYTRHGGFLHDAAEFDAELFRMSPREAMATDAQQRLLLQSTWEALERAKIDPTSLRGSRSGVFVGVMYNDYGTLLDPVGYEGFRGNGSAPSIASGRVAYAFGLEGPTVTVDTACSSSLVSLHLAAQALRAGECTLALAGGVTVMSSPGVFVEFSRQRGMSPDGRSRSYADTADGVAWAEGVGVLVLERLSDARRNGHEVLAVVRGSAINSDGASNGLTAPSGPSQQRVIRQALASAGLSTADVDVVEGHGTGTTLGDPIEAQALLATYGQERDTPLLLGSIKSNIGHTQAAAGVAGVIKMVQAMRHGTVPKTIHVDTPSTHVDWDAGAVDLVTEATGWPEKNRPRRAAVSSFGVSGTNAHVVLEAPPAPVPPPEPPHTVVPWVLSGQTEDALRDRARALTTVDGHPANVGLSLATTRAHLEHRAVVIGDDPRAAVRALADGQPASAVVTGVARDRNVVFAFPGQGSYWTGMGADLLDTSPVFAASIDACAAALAPHVDWSLTDVLRGTESAPGLDRLDVAQPALWAVMVSLAEVWRAHGVRPAAVVGHSQGEVAAAVVAGALSLEDGARVMAVRSKAIADELCGHGGMVSLPVPAADAHALVRPWGDRLSVAAENGPAVVVSGDYGALAELTDACARDGLHAKEVAGDFPAHSARFERVRDRVLDALTGITPRPADVPVMSTVTGDWLDRATMDGTYWYANMRDTVRLDTAIRALAAHGHDLFVEVSPHPVLTTSVAEITGAVTVGTVRRDDGGRTRLLRSLAEAHVAGAPVDWTPCFPGTATVALPTYPFARTRYWPPARPATTPGMTSARHPVLTGAMELADSGDTVLTGHLSLATHPWLADHVVFDRILFPGAGFVELALRAGDEVGRTELTELTLAAPLVVPDEGVLRLQVLVEPGDRGRVSIHSRGRDDEPWTLHAAGVLTAQEPLADNGFDVSVWPPAGATPVPVDGCYDDFARHGFDYGPAFRRLRAVWRRGDEVYAELDGGTDETDRFDLHPALLDATLHACLLDGTGAEGRLPFSWEGVRLHATGATGLRVRLVLSGTDAVSITAVDPAGDPVATVDALRLRALAPTDLATTNPLYTVDWVPVPASTVDTEVGLLGTDLTVDGRPVPTVDTVGGAPVVLVPITGTGDPVAATHDNTAHALALVQEWLATKSDTRLVFVTRGAVTDPAAAAVHGLIRSAQAEHPGAFGLVDLDPAQDTLPSSALDPAEPQVLVRDGQVFAARLTRVTPSAEPADWDGTVLVTGGTGGLGAVIARHLADRGARTLVLASRRGPDAPGAAELVADLAARGADATAVACDLTDRAAVTALVAGLPDLTAVVHSAGTLDDGTLPALTLDRLAAVLRPKVDAAWHLHEATADRDLRAFVLFSSAAGVVGAAGQANYAAGNAFLDALAHHRRTHGLPATSLAWGGWDLGTGMTADVAAAQRDRMARLGMPLLSVADGLALFDAAVAHHAPSVLTAHLDLPAIQSHGDLPPLFRGLVRTTARRKTTDLSRRLTGLSGTERTAVLGDLVRTGIAAVLGHDDPAAVDEHRAFTDLGFDSLTAVELRNRLGTVTGLRLPATVVFDHPSAAALTAYLDAELSGVTTPVPAAAPATTTTEPIAIVGMACRYPGGVRSPEDLWRLVADGTDAITPFPGDRGWDVGRLHDPDRAAAGTTYTRHGGFLHDAADFDAEFFGMSPREALATDAQQRLLLETSWDALERAGVDPVSLRGSRTGVFAGVMYSDYASLLTDPGFEGFRGNGSSPSVVSGRIAYVLGFQGPAVSVDTACSSSLVSLHLAAQALRAGECTLALAGGVTVMATPHSFIEFARQGGLAPDGRCKAYGDAADGVGWSEGVGVLVLERLSDAERDGHRVLAVVRGSAVNSDGASNGLTAPNGPSQERVIRQALASAGLSVSDVDVVEGHGTGTTLGDPIEAQALLATYGQDRDTPLLLGSIKSNIGHTQAAAGVAGVIKMVQAMRHGTVPKTLHADHPSSHVDWEAGAVELAAAPADWPAADRPRRAAVSSFGISGTNAHVILEQSTPRPTPAAGSGELLPWVLSARTAQALRAQAANLLAHVRTADAAPAAVARALATTRSAFRHRAAVLAATTEDAVRALGALAHGDPDPAVVTAEPAGGTLAVLFSGQGSQRLGMGRRLHDRFPAFGAAFDAVTAELDRHLDRPLRDVMWGDDADLLNSTGWTQPALFAFEVALYRLVESWGVVPDHVAGHSIGELVAAHVSGALSLPDACLLVATRARLMAALPAGAMVAVRADEADVRPLLTDRVSVAAVNAPGSVVLAGDEEAVTALTARLTADGHETKRLAVSHAFHSPVVDPVLADLAATAATLTPAAPRIPLVSNGDVRTPGELAGAGYWSAHARDAVRFADTVLALRAEGTGVFLELGPDGVLTPMVRDTLDTDLEPLVVPAQRTGRDEVSAVLTALATLHCAGRAVDWPAFFPGTGETDLPTYAFQRTRYWPSSSFTRAGDVGAAGLTGADHPLLGAVAELPDGAALCTGRLSLGTHPWLADHAVLGRVLVPGTAFVELATWAGERTGCAGLAELTLSAPLLLTERDAVHLHVLVGAPDHDGHRTVTVHSRPEGGGPWTPHATGTLTPEVATPGFTAASWPPPDAEAVPLDGCYEGLAAAGFSYGPAFQGLRAVWRREGEVFAELALPESTDAGRYGLHPALLDSALHAVMVATETRGDIVKIPFSWTGVSRYTAGATRLRVRLREADDTLSIDVADTDCNPVATVEALHTRSVAADDLGGNVAHDSLFTVDWVPVRPDPAATPTSVAVLGPDVLGLAELLAGVTIVDEAPLVLVPVTSGDLPAAVHDRLADTLAVVRQWLTDDRDGRLVFVTRGATTGDLVGAAVWGLVRSAQREHPGRFALVDLDDDHPALLPALASDEPQLVLRDGAVLAARLARHDPEGEPMWDADGTVVITGGTGGLGSVLARHLVARHDVRHLLLLSRGGPTAPGVDTLLADLGETTSVVACDVADREELAKALATVHPDHPIRAVIHTAGVLDDGTVETLTPDRMSTTLRPKADAAWHLHELTKDMDLTAFVLFSSVAGVLGAAGQANYAAANTFVDALAVHRRAQGLPAVSLAWGPWALPGMTETLTDKDRERMRRAGTRPLSEQDGTTLFDAAIHSEAPVVVPVHLDLPTLRTHAEVPPLFRTLVPPAPNRPATDTFLDEWATLPATRRRAAVEKLIRTEAARVLYTDPAHISPETRFQDLGFDSLTAVELRNRLATTTALRLPASLLFDHPTPQELTDHLLPRLTPEEPGGAALLAELDRLRTTLTDHTVDAHLRHQITGRLEVLLATLTATNTPTEDVDLTTASDEEMFTLLDQELS</sequence>
<dbReference type="InterPro" id="IPR013968">
    <property type="entry name" value="PKS_KR"/>
</dbReference>
<dbReference type="InterPro" id="IPR016039">
    <property type="entry name" value="Thiolase-like"/>
</dbReference>
<dbReference type="SMART" id="SM00823">
    <property type="entry name" value="PKS_PP"/>
    <property type="match status" value="3"/>
</dbReference>
<feature type="active site" description="Proton acceptor; for dehydratase activity" evidence="14">
    <location>
        <position position="921"/>
    </location>
</feature>
<dbReference type="Pfam" id="PF08990">
    <property type="entry name" value="Docking"/>
    <property type="match status" value="1"/>
</dbReference>
<dbReference type="PROSITE" id="PS52019">
    <property type="entry name" value="PKS_MFAS_DH"/>
    <property type="match status" value="3"/>
</dbReference>
<feature type="domain" description="PKS/mFAS DH" evidence="17">
    <location>
        <begin position="4281"/>
        <end position="4549"/>
    </location>
</feature>
<feature type="domain" description="Ketosynthase family 3 (KS3)" evidence="16">
    <location>
        <begin position="1739"/>
        <end position="2161"/>
    </location>
</feature>
<evidence type="ECO:0000256" key="8">
    <source>
        <dbReference type="ARBA" id="ARBA00023315"/>
    </source>
</evidence>
<dbReference type="InterPro" id="IPR016035">
    <property type="entry name" value="Acyl_Trfase/lysoPLipase"/>
</dbReference>
<comment type="cofactor">
    <cofactor evidence="1">
        <name>pantetheine 4'-phosphate</name>
        <dbReference type="ChEBI" id="CHEBI:47942"/>
    </cofactor>
</comment>
<feature type="domain" description="PKS/mFAS DH" evidence="17">
    <location>
        <begin position="2609"/>
        <end position="2875"/>
    </location>
</feature>
<dbReference type="Gene3D" id="3.40.47.10">
    <property type="match status" value="3"/>
</dbReference>
<proteinExistence type="predicted"/>
<keyword evidence="4 18" id="KW-0808">Transferase</keyword>
<feature type="region of interest" description="N-terminal hotdog fold" evidence="14">
    <location>
        <begin position="4281"/>
        <end position="4402"/>
    </location>
</feature>
<dbReference type="PROSITE" id="PS00606">
    <property type="entry name" value="KS3_1"/>
    <property type="match status" value="3"/>
</dbReference>
<dbReference type="SMART" id="SM00822">
    <property type="entry name" value="PKS_KR"/>
    <property type="match status" value="3"/>
</dbReference>
<gene>
    <name evidence="18" type="ORF">FHR82_007799</name>
</gene>
<dbReference type="SMART" id="SM00826">
    <property type="entry name" value="PKS_DH"/>
    <property type="match status" value="3"/>
</dbReference>
<dbReference type="FunFam" id="1.10.1200.10:FF:000007">
    <property type="entry name" value="Probable polyketide synthase pks17"/>
    <property type="match status" value="2"/>
</dbReference>
<dbReference type="SUPFAM" id="SSF55048">
    <property type="entry name" value="Probable ACP-binding domain of malonyl-CoA ACP transacylase"/>
    <property type="match status" value="3"/>
</dbReference>
<dbReference type="GO" id="GO:0004312">
    <property type="term" value="F:fatty acid synthase activity"/>
    <property type="evidence" value="ECO:0007669"/>
    <property type="project" value="TreeGrafter"/>
</dbReference>
<dbReference type="Pfam" id="PF21089">
    <property type="entry name" value="PKS_DH_N"/>
    <property type="match status" value="3"/>
</dbReference>
<feature type="domain" description="Carrier" evidence="15">
    <location>
        <begin position="4986"/>
        <end position="5063"/>
    </location>
</feature>
<dbReference type="Pfam" id="PF02801">
    <property type="entry name" value="Ketoacyl-synt_C"/>
    <property type="match status" value="3"/>
</dbReference>
<dbReference type="InterPro" id="IPR049552">
    <property type="entry name" value="PKS_DH_N"/>
</dbReference>
<dbReference type="Gene3D" id="3.40.366.10">
    <property type="entry name" value="Malonyl-Coenzyme A Acyl Carrier Protein, domain 2"/>
    <property type="match status" value="3"/>
</dbReference>
<dbReference type="SUPFAM" id="SSF47336">
    <property type="entry name" value="ACP-like"/>
    <property type="match status" value="3"/>
</dbReference>
<dbReference type="CDD" id="cd08956">
    <property type="entry name" value="KR_3_FAS_SDR_x"/>
    <property type="match status" value="3"/>
</dbReference>
<dbReference type="Pfam" id="PF00109">
    <property type="entry name" value="ketoacyl-synt"/>
    <property type="match status" value="3"/>
</dbReference>
<dbReference type="InterPro" id="IPR018201">
    <property type="entry name" value="Ketoacyl_synth_AS"/>
</dbReference>
<dbReference type="Pfam" id="PF08659">
    <property type="entry name" value="KR"/>
    <property type="match status" value="3"/>
</dbReference>
<dbReference type="Proteomes" id="UP000520767">
    <property type="component" value="Unassembled WGS sequence"/>
</dbReference>
<dbReference type="InterPro" id="IPR055123">
    <property type="entry name" value="SpnB-like_Rossmann"/>
</dbReference>
<comment type="catalytic activity">
    <reaction evidence="9">
        <text>6 (S)-methylmalonyl-CoA + propanoyl-CoA + 6 NADPH + 12 H(+) = 6-deoxyerythronolide B + 6 CO2 + 6 NADP(+) + 7 CoA + H2O</text>
        <dbReference type="Rhea" id="RHEA:23068"/>
        <dbReference type="ChEBI" id="CHEBI:15377"/>
        <dbReference type="ChEBI" id="CHEBI:15378"/>
        <dbReference type="ChEBI" id="CHEBI:16089"/>
        <dbReference type="ChEBI" id="CHEBI:16526"/>
        <dbReference type="ChEBI" id="CHEBI:57287"/>
        <dbReference type="ChEBI" id="CHEBI:57327"/>
        <dbReference type="ChEBI" id="CHEBI:57392"/>
        <dbReference type="ChEBI" id="CHEBI:57783"/>
        <dbReference type="ChEBI" id="CHEBI:58349"/>
        <dbReference type="EC" id="2.3.1.94"/>
    </reaction>
</comment>
<keyword evidence="7" id="KW-0511">Multifunctional enzyme</keyword>
<dbReference type="InterPro" id="IPR036291">
    <property type="entry name" value="NAD(P)-bd_dom_sf"/>
</dbReference>
<evidence type="ECO:0000256" key="14">
    <source>
        <dbReference type="PROSITE-ProRule" id="PRU01363"/>
    </source>
</evidence>
<dbReference type="SUPFAM" id="SSF53901">
    <property type="entry name" value="Thiolase-like"/>
    <property type="match status" value="3"/>
</dbReference>
<dbReference type="SUPFAM" id="SSF52151">
    <property type="entry name" value="FabD/lysophospholipase-like"/>
    <property type="match status" value="3"/>
</dbReference>
<feature type="region of interest" description="N-terminal hotdog fold" evidence="14">
    <location>
        <begin position="2609"/>
        <end position="2728"/>
    </location>
</feature>
<dbReference type="InterPro" id="IPR036736">
    <property type="entry name" value="ACP-like_sf"/>
</dbReference>
<keyword evidence="6" id="KW-0045">Antibiotic biosynthesis</keyword>
<dbReference type="GO" id="GO:0047879">
    <property type="term" value="F:erythronolide synthase activity"/>
    <property type="evidence" value="ECO:0007669"/>
    <property type="project" value="UniProtKB-EC"/>
</dbReference>
<evidence type="ECO:0000256" key="11">
    <source>
        <dbReference type="ARBA" id="ARBA00060622"/>
    </source>
</evidence>
<dbReference type="EMBL" id="JACHJQ010000010">
    <property type="protein sequence ID" value="MBB4911529.1"/>
    <property type="molecule type" value="Genomic_DNA"/>
</dbReference>
<feature type="domain" description="Ketosynthase family 3 (KS3)" evidence="16">
    <location>
        <begin position="34"/>
        <end position="457"/>
    </location>
</feature>
<feature type="region of interest" description="C-terminal hotdog fold" evidence="14">
    <location>
        <begin position="1021"/>
        <end position="1154"/>
    </location>
</feature>
<feature type="domain" description="Ketosynthase family 3 (KS3)" evidence="16">
    <location>
        <begin position="3401"/>
        <end position="3823"/>
    </location>
</feature>
<dbReference type="InterPro" id="IPR050091">
    <property type="entry name" value="PKS_NRPS_Biosynth_Enz"/>
</dbReference>
<dbReference type="InterPro" id="IPR015083">
    <property type="entry name" value="NorB/c/GfsB-D-like_docking"/>
</dbReference>
<dbReference type="GO" id="GO:0033068">
    <property type="term" value="P:macrolide biosynthetic process"/>
    <property type="evidence" value="ECO:0007669"/>
    <property type="project" value="UniProtKB-ARBA"/>
</dbReference>
<dbReference type="InterPro" id="IPR049900">
    <property type="entry name" value="PKS_mFAS_DH"/>
</dbReference>
<dbReference type="InterPro" id="IPR042104">
    <property type="entry name" value="PKS_dehydratase_sf"/>
</dbReference>
<keyword evidence="2" id="KW-0596">Phosphopantetheine</keyword>
<comment type="function">
    <text evidence="10">Involved in the biosynthesis of antibiotic erythromycin via the biosynthesis of its aglycone precursor, 6-deoxyerythronolide B (6-dEB).</text>
</comment>
<reference evidence="18 19" key="1">
    <citation type="submission" date="2020-08" db="EMBL/GenBank/DDBJ databases">
        <title>Genomic Encyclopedia of Type Strains, Phase III (KMG-III): the genomes of soil and plant-associated and newly described type strains.</title>
        <authorList>
            <person name="Whitman W."/>
        </authorList>
    </citation>
    <scope>NUCLEOTIDE SEQUENCE [LARGE SCALE GENOMIC DNA]</scope>
    <source>
        <strain evidence="18 19">CECT 8960</strain>
    </source>
</reference>
<feature type="region of interest" description="C-terminal hotdog fold" evidence="14">
    <location>
        <begin position="2742"/>
        <end position="2875"/>
    </location>
</feature>
<evidence type="ECO:0000256" key="6">
    <source>
        <dbReference type="ARBA" id="ARBA00023194"/>
    </source>
</evidence>
<dbReference type="Gene3D" id="3.10.129.110">
    <property type="entry name" value="Polyketide synthase dehydratase"/>
    <property type="match status" value="3"/>
</dbReference>
<dbReference type="Pfam" id="PF22953">
    <property type="entry name" value="SpnB_Rossmann"/>
    <property type="match status" value="3"/>
</dbReference>
<dbReference type="InterPro" id="IPR014043">
    <property type="entry name" value="Acyl_transferase_dom"/>
</dbReference>
<dbReference type="InterPro" id="IPR009081">
    <property type="entry name" value="PP-bd_ACP"/>
</dbReference>
<comment type="pathway">
    <text evidence="11">Antibiotic biosynthesis; erythromycin biosynthesis.</text>
</comment>
<dbReference type="Pfam" id="PF14765">
    <property type="entry name" value="PS-DH"/>
    <property type="match status" value="3"/>
</dbReference>
<evidence type="ECO:0000259" key="15">
    <source>
        <dbReference type="PROSITE" id="PS50075"/>
    </source>
</evidence>
<dbReference type="GO" id="GO:0004315">
    <property type="term" value="F:3-oxoacyl-[acyl-carrier-protein] synthase activity"/>
    <property type="evidence" value="ECO:0007669"/>
    <property type="project" value="InterPro"/>
</dbReference>
<dbReference type="Gene3D" id="1.10.1200.10">
    <property type="entry name" value="ACP-like"/>
    <property type="match status" value="3"/>
</dbReference>
<feature type="domain" description="Carrier" evidence="15">
    <location>
        <begin position="1649"/>
        <end position="1724"/>
    </location>
</feature>